<feature type="region of interest" description="Disordered" evidence="8">
    <location>
        <begin position="906"/>
        <end position="955"/>
    </location>
</feature>
<protein>
    <submittedName>
        <fullName evidence="10">Transmembrane transport</fullName>
    </submittedName>
</protein>
<evidence type="ECO:0000256" key="6">
    <source>
        <dbReference type="ARBA" id="ARBA00023065"/>
    </source>
</evidence>
<keyword evidence="3" id="KW-0813">Transport</keyword>
<dbReference type="FunFam" id="1.20.1420.30:FF:000017">
    <property type="entry name" value="Calcium permease family membrane transporter"/>
    <property type="match status" value="1"/>
</dbReference>
<dbReference type="GO" id="GO:0000329">
    <property type="term" value="C:fungal-type vacuole membrane"/>
    <property type="evidence" value="ECO:0007669"/>
    <property type="project" value="EnsemblFungi"/>
</dbReference>
<evidence type="ECO:0000256" key="9">
    <source>
        <dbReference type="SAM" id="Phobius"/>
    </source>
</evidence>
<evidence type="ECO:0000313" key="11">
    <source>
        <dbReference type="Proteomes" id="UP000076837"/>
    </source>
</evidence>
<dbReference type="InterPro" id="IPR004713">
    <property type="entry name" value="CaH_exchang"/>
</dbReference>
<evidence type="ECO:0000313" key="10">
    <source>
        <dbReference type="EMBL" id="KZM26381.1"/>
    </source>
</evidence>
<keyword evidence="5 9" id="KW-1133">Transmembrane helix</keyword>
<feature type="compositionally biased region" description="Low complexity" evidence="8">
    <location>
        <begin position="9"/>
        <end position="29"/>
    </location>
</feature>
<dbReference type="InterPro" id="IPR004837">
    <property type="entry name" value="NaCa_Exmemb"/>
</dbReference>
<feature type="transmembrane region" description="Helical" evidence="9">
    <location>
        <begin position="337"/>
        <end position="354"/>
    </location>
</feature>
<organism evidence="10 11">
    <name type="scientific">Didymella rabiei</name>
    <name type="common">Chickpea ascochyta blight fungus</name>
    <name type="synonym">Mycosphaerella rabiei</name>
    <dbReference type="NCBI Taxonomy" id="5454"/>
    <lineage>
        <taxon>Eukaryota</taxon>
        <taxon>Fungi</taxon>
        <taxon>Dikarya</taxon>
        <taxon>Ascomycota</taxon>
        <taxon>Pezizomycotina</taxon>
        <taxon>Dothideomycetes</taxon>
        <taxon>Pleosporomycetidae</taxon>
        <taxon>Pleosporales</taxon>
        <taxon>Pleosporineae</taxon>
        <taxon>Didymellaceae</taxon>
        <taxon>Ascochyta</taxon>
    </lineage>
</organism>
<dbReference type="GO" id="GO:0015369">
    <property type="term" value="F:calcium:proton antiporter activity"/>
    <property type="evidence" value="ECO:0007669"/>
    <property type="project" value="EnsemblFungi"/>
</dbReference>
<dbReference type="GO" id="GO:0006874">
    <property type="term" value="P:intracellular calcium ion homeostasis"/>
    <property type="evidence" value="ECO:0007669"/>
    <property type="project" value="TreeGrafter"/>
</dbReference>
<feature type="compositionally biased region" description="Polar residues" evidence="8">
    <location>
        <begin position="70"/>
        <end position="79"/>
    </location>
</feature>
<reference evidence="10 11" key="1">
    <citation type="journal article" date="2016" name="Sci. Rep.">
        <title>Draft genome sequencing and secretome analysis of fungal phytopathogen Ascochyta rabiei provides insight into the necrotrophic effector repertoire.</title>
        <authorList>
            <person name="Verma S."/>
            <person name="Gazara R.K."/>
            <person name="Nizam S."/>
            <person name="Parween S."/>
            <person name="Chattopadhyay D."/>
            <person name="Verma P.K."/>
        </authorList>
    </citation>
    <scope>NUCLEOTIDE SEQUENCE [LARGE SCALE GENOMIC DNA]</scope>
    <source>
        <strain evidence="10 11">ArDII</strain>
    </source>
</reference>
<dbReference type="PANTHER" id="PTHR31503">
    <property type="entry name" value="VACUOLAR CALCIUM ION TRANSPORTER"/>
    <property type="match status" value="1"/>
</dbReference>
<dbReference type="InterPro" id="IPR044880">
    <property type="entry name" value="NCX_ion-bd_dom_sf"/>
</dbReference>
<feature type="transmembrane region" description="Helical" evidence="9">
    <location>
        <begin position="452"/>
        <end position="476"/>
    </location>
</feature>
<keyword evidence="11" id="KW-1185">Reference proteome</keyword>
<dbReference type="InterPro" id="IPR005185">
    <property type="entry name" value="YccF"/>
</dbReference>
<feature type="transmembrane region" description="Helical" evidence="9">
    <location>
        <begin position="537"/>
        <end position="557"/>
    </location>
</feature>
<proteinExistence type="inferred from homology"/>
<dbReference type="PANTHER" id="PTHR31503:SF10">
    <property type="entry name" value="VNX1 PROTEIN"/>
    <property type="match status" value="1"/>
</dbReference>
<feature type="region of interest" description="Disordered" evidence="8">
    <location>
        <begin position="1"/>
        <end position="245"/>
    </location>
</feature>
<sequence>MADDDRTPAAAAAAAKSSQQPPGSRQGSSHGADTPTAAAESARRRLPSAALPTSYGTARTNTPAYGASTDRPTGSITSSIDRRLQAAAPSDQPGSKPKKPPISRRATSSKFPHKGQEFSVDDDVHEVQAETEQQLKGTKDQKRQGQTLRRKPSNVRRPTGAARGPTLTTIESTDDDATEQEAAGLPTDPEAQPASSEEETVRAEEDDSAAGDNRHGDGDGVGEGDGDDDDDDDDDDDADLSDAESFTLKDRQDAINVTHPFGIRIWKPALYKKGRSVQRNAEADIHSNPGLFVSRWLLLFNIAWTLVFGWWLSIIVAAGALLCALLSFDESCKEYSLLLYHLAVYIFYPFGKYVKLLQDDQYLEEDEGEGRSISEYEQWQSGDIEEGRLFFGPTAGLSSIVGRRRNSIDSTGGETTSLLGRDGRANLVHTDTAKPKNRFFGRGKWNLGRVVFFFYFYGIVTPAFFLVSGLCWFLVFSIPMGKVMLLLFDHLRRHPLALSFHSDNGNVRRPGESSSILLCTYRAVGIKYWKYTIDGTNIFLINLLGLVAFTIFDYFVLAEALGYKIWITDTLLVFTLALLSIIPLAYFIGQAVASISAQSSMGVGATINAFFSTVVEVFLYCVALKQGKAQLVEGSIIGSIFAGILFLPGLSMCFGALKRKTQRFNVKSAGVTSTMLLFAVIGAFGPTLFYQIYGSHELNCRQCTRVHPQMGHVETTSERDCRRCYYSQTPALHDRFYNEAVKPYTWFSAALLFLSYVVGLLFTLRTHAATIWSNEPDEKEKKPFDTVVNSLSNSGHLEFPHATMSRTATGQSVSRAQIRDTQLYKRIVGQTQHEFGLGPEDQPIAGSPASTKMDGNTPHLVPPKDSNEHPTFHVEGLTDEASDALVRHITEIAATTTAFATRDVTRAPHKAARMVSTPSKGDRPHHHRTTTTATENAPEEQETAAGHTSGGHDAPNWSRQKSAAILLTATVAYAIIAEILVDTVDSVLEGSDIDEKFLGITLFALVPNTTEFLNAISFAMNGNIALSMEIGSAYALQVCLLQIPALVFYSAVHATNIPAGEIAKQTFTLIFPQWDMATVILCVFLLSYMYGEGKSNYFKGSILILSYLVVIIGFYFAGFTDLDRMGIDPDDRLALGGLVKQEVQSMTFKTMGRGNSGIAY</sequence>
<dbReference type="Gene3D" id="1.20.1420.30">
    <property type="entry name" value="NCX, central ion-binding region"/>
    <property type="match status" value="2"/>
</dbReference>
<feature type="transmembrane region" description="Helical" evidence="9">
    <location>
        <begin position="1102"/>
        <end position="1120"/>
    </location>
</feature>
<feature type="compositionally biased region" description="Acidic residues" evidence="8">
    <location>
        <begin position="220"/>
        <end position="242"/>
    </location>
</feature>
<accession>A0A163JIG3</accession>
<comment type="caution">
    <text evidence="10">The sequence shown here is derived from an EMBL/GenBank/DDBJ whole genome shotgun (WGS) entry which is preliminary data.</text>
</comment>
<keyword evidence="7 9" id="KW-0472">Membrane</keyword>
<dbReference type="EMBL" id="JYNV01000106">
    <property type="protein sequence ID" value="KZM26381.1"/>
    <property type="molecule type" value="Genomic_DNA"/>
</dbReference>
<feature type="transmembrane region" description="Helical" evidence="9">
    <location>
        <begin position="1071"/>
        <end position="1090"/>
    </location>
</feature>
<evidence type="ECO:0000256" key="3">
    <source>
        <dbReference type="ARBA" id="ARBA00022448"/>
    </source>
</evidence>
<dbReference type="Pfam" id="PF03733">
    <property type="entry name" value="YccF"/>
    <property type="match status" value="1"/>
</dbReference>
<gene>
    <name evidence="10" type="ORF">ST47_g2493</name>
</gene>
<feature type="transmembrane region" description="Helical" evidence="9">
    <location>
        <begin position="997"/>
        <end position="1020"/>
    </location>
</feature>
<feature type="transmembrane region" description="Helical" evidence="9">
    <location>
        <begin position="744"/>
        <end position="764"/>
    </location>
</feature>
<feature type="transmembrane region" description="Helical" evidence="9">
    <location>
        <begin position="563"/>
        <end position="589"/>
    </location>
</feature>
<feature type="transmembrane region" description="Helical" evidence="9">
    <location>
        <begin position="296"/>
        <end position="325"/>
    </location>
</feature>
<dbReference type="GO" id="GO:0015385">
    <property type="term" value="F:sodium:proton antiporter activity"/>
    <property type="evidence" value="ECO:0007669"/>
    <property type="project" value="EnsemblFungi"/>
</dbReference>
<comment type="similarity">
    <text evidence="2">Belongs to the Ca(2+):cation antiporter (CaCA) (TC 2.A.19) family.</text>
</comment>
<feature type="transmembrane region" description="Helical" evidence="9">
    <location>
        <begin position="1032"/>
        <end position="1051"/>
    </location>
</feature>
<keyword evidence="6" id="KW-0406">Ion transport</keyword>
<comment type="subcellular location">
    <subcellularLocation>
        <location evidence="1">Endomembrane system</location>
        <topology evidence="1">Multi-pass membrane protein</topology>
    </subcellularLocation>
</comment>
<evidence type="ECO:0000256" key="4">
    <source>
        <dbReference type="ARBA" id="ARBA00022692"/>
    </source>
</evidence>
<feature type="transmembrane region" description="Helical" evidence="9">
    <location>
        <begin position="669"/>
        <end position="689"/>
    </location>
</feature>
<dbReference type="Pfam" id="PF01699">
    <property type="entry name" value="Na_Ca_ex"/>
    <property type="match status" value="2"/>
</dbReference>
<dbReference type="OrthoDB" id="16982at2759"/>
<feature type="transmembrane region" description="Helical" evidence="9">
    <location>
        <begin position="601"/>
        <end position="623"/>
    </location>
</feature>
<keyword evidence="4 9" id="KW-0812">Transmembrane</keyword>
<dbReference type="STRING" id="5454.A0A163JIG3"/>
<feature type="transmembrane region" description="Helical" evidence="9">
    <location>
        <begin position="963"/>
        <end position="981"/>
    </location>
</feature>
<evidence type="ECO:0000256" key="8">
    <source>
        <dbReference type="SAM" id="MobiDB-lite"/>
    </source>
</evidence>
<dbReference type="AlphaFoldDB" id="A0A163JIG3"/>
<dbReference type="Proteomes" id="UP000076837">
    <property type="component" value="Unassembled WGS sequence"/>
</dbReference>
<name>A0A163JIG3_DIDRA</name>
<feature type="compositionally biased region" description="Polar residues" evidence="8">
    <location>
        <begin position="54"/>
        <end position="63"/>
    </location>
</feature>
<dbReference type="GO" id="GO:1990816">
    <property type="term" value="C:vacuole-mitochondrion membrane contact site"/>
    <property type="evidence" value="ECO:0007669"/>
    <property type="project" value="EnsemblFungi"/>
</dbReference>
<evidence type="ECO:0000256" key="7">
    <source>
        <dbReference type="ARBA" id="ARBA00023136"/>
    </source>
</evidence>
<dbReference type="GO" id="GO:0015386">
    <property type="term" value="F:potassium:proton antiporter activity"/>
    <property type="evidence" value="ECO:0007669"/>
    <property type="project" value="EnsemblFungi"/>
</dbReference>
<evidence type="ECO:0000256" key="1">
    <source>
        <dbReference type="ARBA" id="ARBA00004127"/>
    </source>
</evidence>
<feature type="transmembrane region" description="Helical" evidence="9">
    <location>
        <begin position="635"/>
        <end position="657"/>
    </location>
</feature>
<evidence type="ECO:0000256" key="2">
    <source>
        <dbReference type="ARBA" id="ARBA00008170"/>
    </source>
</evidence>
<evidence type="ECO:0000256" key="5">
    <source>
        <dbReference type="ARBA" id="ARBA00022989"/>
    </source>
</evidence>
<dbReference type="GO" id="GO:0005789">
    <property type="term" value="C:endoplasmic reticulum membrane"/>
    <property type="evidence" value="ECO:0007669"/>
    <property type="project" value="EnsemblFungi"/>
</dbReference>